<name>A0A6J5RHZ9_9CAUD</name>
<protein>
    <submittedName>
        <fullName evidence="2">Uncharacterized protein</fullName>
    </submittedName>
</protein>
<accession>A0A6J5RHZ9</accession>
<evidence type="ECO:0000313" key="3">
    <source>
        <dbReference type="EMBL" id="CAB4215357.1"/>
    </source>
</evidence>
<organism evidence="2">
    <name type="scientific">uncultured Caudovirales phage</name>
    <dbReference type="NCBI Taxonomy" id="2100421"/>
    <lineage>
        <taxon>Viruses</taxon>
        <taxon>Duplodnaviria</taxon>
        <taxon>Heunggongvirae</taxon>
        <taxon>Uroviricota</taxon>
        <taxon>Caudoviricetes</taxon>
        <taxon>Peduoviridae</taxon>
        <taxon>Maltschvirus</taxon>
        <taxon>Maltschvirus maltsch</taxon>
    </lineage>
</organism>
<gene>
    <name evidence="2" type="ORF">UFOVP1228_22</name>
    <name evidence="3" type="ORF">UFOVP1481_16</name>
    <name evidence="1" type="ORF">UFOVP956_22</name>
</gene>
<sequence>MLRDEACLSCNTITEVLCKWDAEVETCSCGTKKIVLVSMPAKTAMKWGDCGMGHASNVNGTFDRGLGATIYNSAQRDAICKAKGLIPLSDVGGDHFVADRLSAEKDIKAKQDAVLASYHNKVAEYGGDKQAQVKAIQEILPANDCLGNEGNVDILSANSFTGQSLNEEL</sequence>
<reference evidence="2" key="1">
    <citation type="submission" date="2020-05" db="EMBL/GenBank/DDBJ databases">
        <authorList>
            <person name="Chiriac C."/>
            <person name="Salcher M."/>
            <person name="Ghai R."/>
            <person name="Kavagutti S V."/>
        </authorList>
    </citation>
    <scope>NUCLEOTIDE SEQUENCE</scope>
</reference>
<dbReference type="EMBL" id="LR797176">
    <property type="protein sequence ID" value="CAB4191334.1"/>
    <property type="molecule type" value="Genomic_DNA"/>
</dbReference>
<evidence type="ECO:0000313" key="2">
    <source>
        <dbReference type="EMBL" id="CAB4191334.1"/>
    </source>
</evidence>
<proteinExistence type="predicted"/>
<dbReference type="EMBL" id="LR797429">
    <property type="protein sequence ID" value="CAB4215357.1"/>
    <property type="molecule type" value="Genomic_DNA"/>
</dbReference>
<dbReference type="EMBL" id="LR796902">
    <property type="protein sequence ID" value="CAB4173546.1"/>
    <property type="molecule type" value="Genomic_DNA"/>
</dbReference>
<evidence type="ECO:0000313" key="1">
    <source>
        <dbReference type="EMBL" id="CAB4173546.1"/>
    </source>
</evidence>